<proteinExistence type="inferred from homology"/>
<dbReference type="SUPFAM" id="SSF53955">
    <property type="entry name" value="Lysozyme-like"/>
    <property type="match status" value="1"/>
</dbReference>
<dbReference type="Pfam" id="PF01464">
    <property type="entry name" value="SLT"/>
    <property type="match status" value="1"/>
</dbReference>
<dbReference type="Gene3D" id="1.10.530.10">
    <property type="match status" value="1"/>
</dbReference>
<feature type="compositionally biased region" description="Polar residues" evidence="2">
    <location>
        <begin position="217"/>
        <end position="226"/>
    </location>
</feature>
<dbReference type="InterPro" id="IPR008258">
    <property type="entry name" value="Transglycosylase_SLT_dom_1"/>
</dbReference>
<keyword evidence="3" id="KW-0812">Transmembrane</keyword>
<comment type="caution">
    <text evidence="5">The sequence shown here is derived from an EMBL/GenBank/DDBJ whole genome shotgun (WGS) entry which is preliminary data.</text>
</comment>
<keyword evidence="6" id="KW-1185">Reference proteome</keyword>
<reference evidence="5 6" key="1">
    <citation type="submission" date="2022-06" db="EMBL/GenBank/DDBJ databases">
        <title>Rhizosaccharibacter gen. nov. sp. nov. KSS12, endophytic bacteria isolated from sugarcane.</title>
        <authorList>
            <person name="Pitiwittayakul N."/>
        </authorList>
    </citation>
    <scope>NUCLEOTIDE SEQUENCE [LARGE SCALE GENOMIC DNA]</scope>
    <source>
        <strain evidence="5 6">KSS12</strain>
    </source>
</reference>
<dbReference type="InterPro" id="IPR023346">
    <property type="entry name" value="Lysozyme-like_dom_sf"/>
</dbReference>
<keyword evidence="3" id="KW-1133">Transmembrane helix</keyword>
<feature type="region of interest" description="Disordered" evidence="2">
    <location>
        <begin position="195"/>
        <end position="240"/>
    </location>
</feature>
<protein>
    <submittedName>
        <fullName evidence="5">Lytic transglycosylase domain-containing protein</fullName>
    </submittedName>
</protein>
<gene>
    <name evidence="5" type="ORF">NFI88_16710</name>
</gene>
<feature type="domain" description="Transglycosylase SLT" evidence="4">
    <location>
        <begin position="51"/>
        <end position="175"/>
    </location>
</feature>
<dbReference type="Proteomes" id="UP001524547">
    <property type="component" value="Unassembled WGS sequence"/>
</dbReference>
<sequence length="290" mass="30892">MPRVHAQNRPSVAPLGPRRAAVMFLAGLVVLVCAPAIRARADDRQACQDAIAGAERQTGVPQQLLDAISRVESGRADRDTGTIRAWPWTINAAGQGHYYESRAEAVAAARAFQQQGIRSIDVGCMQINLMYHPDGFNSLEDAFDPVSNALYAARFLTDLFHQTGSWPHAAAAYHSQTPELGVDYQRKVLEAWAEPIDRPDDSAPPRQTGRRAVAHATQPSDTTEMASATPRPSAPGAPAHAFGGMGGLGRIIRLPGAMSGGMAGGGAGRGLAAYRLMPVVMAARPVSWRP</sequence>
<evidence type="ECO:0000259" key="4">
    <source>
        <dbReference type="Pfam" id="PF01464"/>
    </source>
</evidence>
<evidence type="ECO:0000256" key="3">
    <source>
        <dbReference type="SAM" id="Phobius"/>
    </source>
</evidence>
<evidence type="ECO:0000313" key="6">
    <source>
        <dbReference type="Proteomes" id="UP001524547"/>
    </source>
</evidence>
<feature type="transmembrane region" description="Helical" evidence="3">
    <location>
        <begin position="20"/>
        <end position="37"/>
    </location>
</feature>
<comment type="similarity">
    <text evidence="1">Belongs to the virb1 family.</text>
</comment>
<evidence type="ECO:0000256" key="1">
    <source>
        <dbReference type="ARBA" id="ARBA00009387"/>
    </source>
</evidence>
<organism evidence="5 6">
    <name type="scientific">Rhizosaccharibacter radicis</name>
    <dbReference type="NCBI Taxonomy" id="2782605"/>
    <lineage>
        <taxon>Bacteria</taxon>
        <taxon>Pseudomonadati</taxon>
        <taxon>Pseudomonadota</taxon>
        <taxon>Alphaproteobacteria</taxon>
        <taxon>Acetobacterales</taxon>
        <taxon>Acetobacteraceae</taxon>
        <taxon>Rhizosaccharibacter</taxon>
    </lineage>
</organism>
<dbReference type="CDD" id="cd13400">
    <property type="entry name" value="LT_IagB-like"/>
    <property type="match status" value="1"/>
</dbReference>
<dbReference type="RefSeq" id="WP_422921236.1">
    <property type="nucleotide sequence ID" value="NZ_JAMZEJ010000012.1"/>
</dbReference>
<dbReference type="EMBL" id="JAMZEJ010000012">
    <property type="protein sequence ID" value="MCQ8242476.1"/>
    <property type="molecule type" value="Genomic_DNA"/>
</dbReference>
<accession>A0ABT1W1L4</accession>
<evidence type="ECO:0000256" key="2">
    <source>
        <dbReference type="SAM" id="MobiDB-lite"/>
    </source>
</evidence>
<name>A0ABT1W1L4_9PROT</name>
<evidence type="ECO:0000313" key="5">
    <source>
        <dbReference type="EMBL" id="MCQ8242476.1"/>
    </source>
</evidence>
<keyword evidence="3" id="KW-0472">Membrane</keyword>